<reference evidence="1 2" key="1">
    <citation type="journal article" date="2018" name="Mar. Genomics">
        <title>Complete genome sequence of Marinifilaceae bacterium strain SPP2, isolated from the Antarctic marine sediment.</title>
        <authorList>
            <person name="Watanabe M."/>
            <person name="Kojima H."/>
            <person name="Fukui M."/>
        </authorList>
    </citation>
    <scope>NUCLEOTIDE SEQUENCE [LARGE SCALE GENOMIC DNA]</scope>
    <source>
        <strain evidence="1 2">SPP2</strain>
    </source>
</reference>
<name>A0A1Y1CME4_9BACT</name>
<dbReference type="OrthoDB" id="1121857at2"/>
<dbReference type="KEGG" id="mbas:ALGA_2888"/>
<dbReference type="EMBL" id="AP018042">
    <property type="protein sequence ID" value="BAX81193.1"/>
    <property type="molecule type" value="Genomic_DNA"/>
</dbReference>
<keyword evidence="2" id="KW-1185">Reference proteome</keyword>
<dbReference type="RefSeq" id="WP_096430275.1">
    <property type="nucleotide sequence ID" value="NZ_AP018042.1"/>
</dbReference>
<evidence type="ECO:0000313" key="2">
    <source>
        <dbReference type="Proteomes" id="UP000218267"/>
    </source>
</evidence>
<gene>
    <name evidence="1" type="ORF">ALGA_2888</name>
</gene>
<dbReference type="Proteomes" id="UP000218267">
    <property type="component" value="Chromosome"/>
</dbReference>
<organism evidence="1 2">
    <name type="scientific">Labilibaculum antarcticum</name>
    <dbReference type="NCBI Taxonomy" id="1717717"/>
    <lineage>
        <taxon>Bacteria</taxon>
        <taxon>Pseudomonadati</taxon>
        <taxon>Bacteroidota</taxon>
        <taxon>Bacteroidia</taxon>
        <taxon>Marinilabiliales</taxon>
        <taxon>Marinifilaceae</taxon>
        <taxon>Labilibaculum</taxon>
    </lineage>
</organism>
<proteinExistence type="predicted"/>
<dbReference type="AlphaFoldDB" id="A0A1Y1CME4"/>
<sequence length="96" mass="11388">MASRRNFKKDINFLTNEILTRGIIHLNFFGREKSKDVYDIMNEAASSRNDYIARLNQNLRDKTAKEIKNHYKTIYDDLLNSTYDLLDKIDNIDSRI</sequence>
<protein>
    <submittedName>
        <fullName evidence="1">Uncharacterized protein</fullName>
    </submittedName>
</protein>
<evidence type="ECO:0000313" key="1">
    <source>
        <dbReference type="EMBL" id="BAX81193.1"/>
    </source>
</evidence>
<accession>A0A1Y1CME4</accession>
<reference evidence="2" key="2">
    <citation type="journal article" date="2020" name="Antonie Van Leeuwenhoek">
        <title>Labilibaculum antarcticum sp. nov., a novel facultative anaerobic, psychrotorelant bacterium isolated from marine sediment of Antarctica.</title>
        <authorList>
            <person name="Watanabe M."/>
            <person name="Kojima H."/>
            <person name="Fukui M."/>
        </authorList>
    </citation>
    <scope>NUCLEOTIDE SEQUENCE [LARGE SCALE GENOMIC DNA]</scope>
    <source>
        <strain evidence="2">SPP2</strain>
    </source>
</reference>